<evidence type="ECO:0000256" key="5">
    <source>
        <dbReference type="ARBA" id="ARBA00022989"/>
    </source>
</evidence>
<dbReference type="Pfam" id="PF00528">
    <property type="entry name" value="BPD_transp_1"/>
    <property type="match status" value="1"/>
</dbReference>
<dbReference type="CDD" id="cd06261">
    <property type="entry name" value="TM_PBP2"/>
    <property type="match status" value="1"/>
</dbReference>
<dbReference type="Proteomes" id="UP000321389">
    <property type="component" value="Chromosome"/>
</dbReference>
<accession>A0A5B8KTV2</accession>
<dbReference type="InterPro" id="IPR050366">
    <property type="entry name" value="BP-dependent_transpt_permease"/>
</dbReference>
<feature type="domain" description="ABC transmembrane type-1" evidence="8">
    <location>
        <begin position="102"/>
        <end position="302"/>
    </location>
</feature>
<dbReference type="SUPFAM" id="SSF161098">
    <property type="entry name" value="MetI-like"/>
    <property type="match status" value="1"/>
</dbReference>
<feature type="transmembrane region" description="Helical" evidence="7">
    <location>
        <begin position="106"/>
        <end position="130"/>
    </location>
</feature>
<keyword evidence="10" id="KW-1185">Reference proteome</keyword>
<dbReference type="AlphaFoldDB" id="A0A5B8KTV2"/>
<keyword evidence="4 7" id="KW-0812">Transmembrane</keyword>
<feature type="transmembrane region" description="Helical" evidence="7">
    <location>
        <begin position="173"/>
        <end position="190"/>
    </location>
</feature>
<proteinExistence type="inferred from homology"/>
<dbReference type="PANTHER" id="PTHR43386:SF26">
    <property type="entry name" value="ABC TRANSPORTER PERMEASE PROTEIN"/>
    <property type="match status" value="1"/>
</dbReference>
<dbReference type="Gene3D" id="1.10.3720.10">
    <property type="entry name" value="MetI-like"/>
    <property type="match status" value="1"/>
</dbReference>
<evidence type="ECO:0000256" key="6">
    <source>
        <dbReference type="ARBA" id="ARBA00023136"/>
    </source>
</evidence>
<comment type="subcellular location">
    <subcellularLocation>
        <location evidence="1 7">Cell membrane</location>
        <topology evidence="1 7">Multi-pass membrane protein</topology>
    </subcellularLocation>
</comment>
<dbReference type="OrthoDB" id="9805884at2"/>
<evidence type="ECO:0000259" key="8">
    <source>
        <dbReference type="PROSITE" id="PS50928"/>
    </source>
</evidence>
<gene>
    <name evidence="9" type="ORF">FQ775_00920</name>
</gene>
<protein>
    <submittedName>
        <fullName evidence="9">ABC transporter permease</fullName>
    </submittedName>
</protein>
<dbReference type="InterPro" id="IPR025966">
    <property type="entry name" value="OppC_N"/>
</dbReference>
<name>A0A5B8KTV2_9HYPH</name>
<dbReference type="GO" id="GO:0005886">
    <property type="term" value="C:plasma membrane"/>
    <property type="evidence" value="ECO:0007669"/>
    <property type="project" value="UniProtKB-SubCell"/>
</dbReference>
<evidence type="ECO:0000313" key="10">
    <source>
        <dbReference type="Proteomes" id="UP000321389"/>
    </source>
</evidence>
<reference evidence="9" key="1">
    <citation type="submission" date="2020-04" db="EMBL/GenBank/DDBJ databases">
        <title>Nitratireductor sp. nov. isolated from mangrove soil.</title>
        <authorList>
            <person name="Ye Y."/>
        </authorList>
    </citation>
    <scope>NUCLEOTIDE SEQUENCE</scope>
    <source>
        <strain evidence="9">SY7</strain>
    </source>
</reference>
<keyword evidence="5 7" id="KW-1133">Transmembrane helix</keyword>
<dbReference type="GO" id="GO:0055085">
    <property type="term" value="P:transmembrane transport"/>
    <property type="evidence" value="ECO:0007669"/>
    <property type="project" value="InterPro"/>
</dbReference>
<dbReference type="PROSITE" id="PS50928">
    <property type="entry name" value="ABC_TM1"/>
    <property type="match status" value="1"/>
</dbReference>
<comment type="similarity">
    <text evidence="7">Belongs to the binding-protein-dependent transport system permease family.</text>
</comment>
<organism evidence="9 10">
    <name type="scientific">Nitratireductor mangrovi</name>
    <dbReference type="NCBI Taxonomy" id="2599600"/>
    <lineage>
        <taxon>Bacteria</taxon>
        <taxon>Pseudomonadati</taxon>
        <taxon>Pseudomonadota</taxon>
        <taxon>Alphaproteobacteria</taxon>
        <taxon>Hyphomicrobiales</taxon>
        <taxon>Phyllobacteriaceae</taxon>
        <taxon>Nitratireductor</taxon>
    </lineage>
</organism>
<keyword evidence="6 7" id="KW-0472">Membrane</keyword>
<evidence type="ECO:0000256" key="1">
    <source>
        <dbReference type="ARBA" id="ARBA00004651"/>
    </source>
</evidence>
<dbReference type="InterPro" id="IPR035906">
    <property type="entry name" value="MetI-like_sf"/>
</dbReference>
<keyword evidence="3" id="KW-1003">Cell membrane</keyword>
<feature type="transmembrane region" description="Helical" evidence="7">
    <location>
        <begin position="32"/>
        <end position="54"/>
    </location>
</feature>
<keyword evidence="2 7" id="KW-0813">Transport</keyword>
<dbReference type="InterPro" id="IPR000515">
    <property type="entry name" value="MetI-like"/>
</dbReference>
<evidence type="ECO:0000256" key="4">
    <source>
        <dbReference type="ARBA" id="ARBA00022692"/>
    </source>
</evidence>
<dbReference type="Pfam" id="PF12911">
    <property type="entry name" value="OppC_N"/>
    <property type="match status" value="1"/>
</dbReference>
<evidence type="ECO:0000256" key="7">
    <source>
        <dbReference type="RuleBase" id="RU363032"/>
    </source>
</evidence>
<sequence length="314" mass="33881">MKSVPEEPKAPPGRLARIFDSDLWYSFKRSPVTVVSAVVTLALILSALFAPLIAPHNPFNPATISILDSFFPPAWMDGGDRRFLLGTDDQGRDILSTILYGMRVSLAVGFASVIFAMVVGVTLGLLAGYLGGAVDSIIMRIADVQLTFPAILIALLINGVARAMAGPQSYDNVVLVVLVLSIGLSFWVQYARTVRGSVLVEANKEYVLAARLIGLRPWTIMFKHVLPNVLGPVLVIATINLALAIITEATLSFLGVGVPPTEPSLGTLIRIGNDFLFSGEWWITMFPGFTLAVLALAVNLLGDWLRDALNPKLR</sequence>
<feature type="transmembrane region" description="Helical" evidence="7">
    <location>
        <begin position="281"/>
        <end position="305"/>
    </location>
</feature>
<dbReference type="EMBL" id="CP042301">
    <property type="protein sequence ID" value="QDY99045.1"/>
    <property type="molecule type" value="Genomic_DNA"/>
</dbReference>
<dbReference type="PANTHER" id="PTHR43386">
    <property type="entry name" value="OLIGOPEPTIDE TRANSPORT SYSTEM PERMEASE PROTEIN APPC"/>
    <property type="match status" value="1"/>
</dbReference>
<dbReference type="KEGG" id="niy:FQ775_00920"/>
<feature type="transmembrane region" description="Helical" evidence="7">
    <location>
        <begin position="142"/>
        <end position="161"/>
    </location>
</feature>
<evidence type="ECO:0000256" key="3">
    <source>
        <dbReference type="ARBA" id="ARBA00022475"/>
    </source>
</evidence>
<feature type="transmembrane region" description="Helical" evidence="7">
    <location>
        <begin position="225"/>
        <end position="246"/>
    </location>
</feature>
<evidence type="ECO:0000313" key="9">
    <source>
        <dbReference type="EMBL" id="QDY99045.1"/>
    </source>
</evidence>
<dbReference type="RefSeq" id="WP_146297693.1">
    <property type="nucleotide sequence ID" value="NZ_CP042301.2"/>
</dbReference>
<evidence type="ECO:0000256" key="2">
    <source>
        <dbReference type="ARBA" id="ARBA00022448"/>
    </source>
</evidence>